<feature type="non-terminal residue" evidence="1">
    <location>
        <position position="1"/>
    </location>
</feature>
<comment type="caution">
    <text evidence="1">The sequence shown here is derived from an EMBL/GenBank/DDBJ whole genome shotgun (WGS) entry which is preliminary data.</text>
</comment>
<keyword evidence="2" id="KW-1185">Reference proteome</keyword>
<gene>
    <name evidence="1" type="ORF">D5086_021396</name>
</gene>
<dbReference type="Proteomes" id="UP000309997">
    <property type="component" value="Unassembled WGS sequence"/>
</dbReference>
<reference evidence="1 2" key="1">
    <citation type="journal article" date="2024" name="Plant Biotechnol. J.">
        <title>Genome and CRISPR/Cas9 system of a widespread forest tree (Populus alba) in the world.</title>
        <authorList>
            <person name="Liu Y.J."/>
            <person name="Jiang P.F."/>
            <person name="Han X.M."/>
            <person name="Li X.Y."/>
            <person name="Wang H.M."/>
            <person name="Wang Y.J."/>
            <person name="Wang X.X."/>
            <person name="Zeng Q.Y."/>
        </authorList>
    </citation>
    <scope>NUCLEOTIDE SEQUENCE [LARGE SCALE GENOMIC DNA]</scope>
    <source>
        <strain evidence="2">cv. PAL-ZL1</strain>
    </source>
</reference>
<organism evidence="1 2">
    <name type="scientific">Populus alba</name>
    <name type="common">White poplar</name>
    <dbReference type="NCBI Taxonomy" id="43335"/>
    <lineage>
        <taxon>Eukaryota</taxon>
        <taxon>Viridiplantae</taxon>
        <taxon>Streptophyta</taxon>
        <taxon>Embryophyta</taxon>
        <taxon>Tracheophyta</taxon>
        <taxon>Spermatophyta</taxon>
        <taxon>Magnoliopsida</taxon>
        <taxon>eudicotyledons</taxon>
        <taxon>Gunneridae</taxon>
        <taxon>Pentapetalae</taxon>
        <taxon>rosids</taxon>
        <taxon>fabids</taxon>
        <taxon>Malpighiales</taxon>
        <taxon>Salicaceae</taxon>
        <taxon>Saliceae</taxon>
        <taxon>Populus</taxon>
    </lineage>
</organism>
<protein>
    <submittedName>
        <fullName evidence="1">Uncharacterized protein</fullName>
    </submittedName>
</protein>
<name>A0ACC4BC12_POPAL</name>
<evidence type="ECO:0000313" key="1">
    <source>
        <dbReference type="EMBL" id="KAL3576113.1"/>
    </source>
</evidence>
<dbReference type="EMBL" id="RCHU02000011">
    <property type="protein sequence ID" value="KAL3576113.1"/>
    <property type="molecule type" value="Genomic_DNA"/>
</dbReference>
<sequence>GNGSSVWSSNALVVSSNTALMLDTTGNLILSSNDSIGDTDKAYWQSFNNPTDTYLPGMKVLIGSAEIHAFTSWKSTSDPSPGNFTMGVDPRGAPQIVVWEQSRRRWRSGHWNGLIFSGVPYMAALTTYRYGFKTTLENDGKYYLTYNPPDPSELMKFLITWNGFEEQKRSQQDVYVCDSTDSFGWTGLPSHLYMATVDAQKETQSFANSYPNFNVDKS</sequence>
<accession>A0ACC4BC12</accession>
<proteinExistence type="predicted"/>
<evidence type="ECO:0000313" key="2">
    <source>
        <dbReference type="Proteomes" id="UP000309997"/>
    </source>
</evidence>